<sequence length="78" mass="8674">MSDDATHKVEDYLQFTPLASAVSVRPLIESFVIPEVVVALPRHVTQANDFTTSAGHERILSNVLRLTNYKRIVPLTLA</sequence>
<name>R4XA75_TAPDE</name>
<dbReference type="Proteomes" id="UP000013776">
    <property type="component" value="Unassembled WGS sequence"/>
</dbReference>
<dbReference type="EMBL" id="CAHR02000029">
    <property type="protein sequence ID" value="CCG81174.1"/>
    <property type="molecule type" value="Genomic_DNA"/>
</dbReference>
<dbReference type="AlphaFoldDB" id="R4XA75"/>
<comment type="caution">
    <text evidence="1">The sequence shown here is derived from an EMBL/GenBank/DDBJ whole genome shotgun (WGS) entry which is preliminary data.</text>
</comment>
<keyword evidence="2" id="KW-1185">Reference proteome</keyword>
<proteinExistence type="predicted"/>
<organism evidence="1 2">
    <name type="scientific">Taphrina deformans (strain PYCC 5710 / ATCC 11124 / CBS 356.35 / IMI 108563 / JCM 9778 / NBRC 8474)</name>
    <name type="common">Peach leaf curl fungus</name>
    <name type="synonym">Lalaria deformans</name>
    <dbReference type="NCBI Taxonomy" id="1097556"/>
    <lineage>
        <taxon>Eukaryota</taxon>
        <taxon>Fungi</taxon>
        <taxon>Dikarya</taxon>
        <taxon>Ascomycota</taxon>
        <taxon>Taphrinomycotina</taxon>
        <taxon>Taphrinomycetes</taxon>
        <taxon>Taphrinales</taxon>
        <taxon>Taphrinaceae</taxon>
        <taxon>Taphrina</taxon>
    </lineage>
</organism>
<evidence type="ECO:0000313" key="1">
    <source>
        <dbReference type="EMBL" id="CCG81174.1"/>
    </source>
</evidence>
<protein>
    <submittedName>
        <fullName evidence="1">Uncharacterized protein</fullName>
    </submittedName>
</protein>
<gene>
    <name evidence="1" type="ORF">TAPDE_000888</name>
</gene>
<reference evidence="1 2" key="1">
    <citation type="journal article" date="2013" name="MBio">
        <title>Genome sequencing of the plant pathogen Taphrina deformans, the causal agent of peach leaf curl.</title>
        <authorList>
            <person name="Cisse O.H."/>
            <person name="Almeida J.M.G.C.F."/>
            <person name="Fonseca A."/>
            <person name="Kumar A.A."/>
            <person name="Salojaervi J."/>
            <person name="Overmyer K."/>
            <person name="Hauser P.M."/>
            <person name="Pagni M."/>
        </authorList>
    </citation>
    <scope>NUCLEOTIDE SEQUENCE [LARGE SCALE GENOMIC DNA]</scope>
    <source>
        <strain evidence="2">PYCC 5710 / ATCC 11124 / CBS 356.35 / IMI 108563 / JCM 9778 / NBRC 8474</strain>
    </source>
</reference>
<accession>R4XA75</accession>
<dbReference type="VEuPathDB" id="FungiDB:TAPDE_000888"/>
<evidence type="ECO:0000313" key="2">
    <source>
        <dbReference type="Proteomes" id="UP000013776"/>
    </source>
</evidence>